<name>A0A183LX67_9TREM</name>
<reference evidence="1 2" key="1">
    <citation type="submission" date="2018-11" db="EMBL/GenBank/DDBJ databases">
        <authorList>
            <consortium name="Pathogen Informatics"/>
        </authorList>
    </citation>
    <scope>NUCLEOTIDE SEQUENCE [LARGE SCALE GENOMIC DNA]</scope>
    <source>
        <strain evidence="1 2">Zambia</strain>
    </source>
</reference>
<dbReference type="AlphaFoldDB" id="A0A183LX67"/>
<protein>
    <submittedName>
        <fullName evidence="1">Uncharacterized protein</fullName>
    </submittedName>
</protein>
<organism evidence="1 2">
    <name type="scientific">Schistosoma margrebowiei</name>
    <dbReference type="NCBI Taxonomy" id="48269"/>
    <lineage>
        <taxon>Eukaryota</taxon>
        <taxon>Metazoa</taxon>
        <taxon>Spiralia</taxon>
        <taxon>Lophotrochozoa</taxon>
        <taxon>Platyhelminthes</taxon>
        <taxon>Trematoda</taxon>
        <taxon>Digenea</taxon>
        <taxon>Strigeidida</taxon>
        <taxon>Schistosomatoidea</taxon>
        <taxon>Schistosomatidae</taxon>
        <taxon>Schistosoma</taxon>
    </lineage>
</organism>
<evidence type="ECO:0000313" key="1">
    <source>
        <dbReference type="EMBL" id="VDO81203.1"/>
    </source>
</evidence>
<dbReference type="Proteomes" id="UP000277204">
    <property type="component" value="Unassembled WGS sequence"/>
</dbReference>
<accession>A0A183LX67</accession>
<keyword evidence="2" id="KW-1185">Reference proteome</keyword>
<gene>
    <name evidence="1" type="ORF">SMRZ_LOCUS8392</name>
</gene>
<proteinExistence type="predicted"/>
<sequence length="57" mass="6675">MFLVDHLMNSLVPLKFPMQTMYQFHSANSLIYCNIDKVLLDDVRHHVLMVVESVIDL</sequence>
<evidence type="ECO:0000313" key="2">
    <source>
        <dbReference type="Proteomes" id="UP000277204"/>
    </source>
</evidence>
<dbReference type="EMBL" id="UZAI01003632">
    <property type="protein sequence ID" value="VDO81203.1"/>
    <property type="molecule type" value="Genomic_DNA"/>
</dbReference>